<evidence type="ECO:0000256" key="1">
    <source>
        <dbReference type="SAM" id="MobiDB-lite"/>
    </source>
</evidence>
<gene>
    <name evidence="2" type="ORF">Bhyg_03866</name>
</gene>
<comment type="caution">
    <text evidence="2">The sequence shown here is derived from an EMBL/GenBank/DDBJ whole genome shotgun (WGS) entry which is preliminary data.</text>
</comment>
<feature type="compositionally biased region" description="Basic and acidic residues" evidence="1">
    <location>
        <begin position="207"/>
        <end position="222"/>
    </location>
</feature>
<feature type="compositionally biased region" description="Polar residues" evidence="1">
    <location>
        <begin position="365"/>
        <end position="374"/>
    </location>
</feature>
<keyword evidence="3" id="KW-1185">Reference proteome</keyword>
<accession>A0A9Q0S9P4</accession>
<feature type="region of interest" description="Disordered" evidence="1">
    <location>
        <begin position="203"/>
        <end position="224"/>
    </location>
</feature>
<evidence type="ECO:0000313" key="3">
    <source>
        <dbReference type="Proteomes" id="UP001151699"/>
    </source>
</evidence>
<dbReference type="EMBL" id="WJQU01000001">
    <property type="protein sequence ID" value="KAJ6648635.1"/>
    <property type="molecule type" value="Genomic_DNA"/>
</dbReference>
<dbReference type="AlphaFoldDB" id="A0A9Q0S9P4"/>
<dbReference type="Proteomes" id="UP001151699">
    <property type="component" value="Chromosome A"/>
</dbReference>
<name>A0A9Q0S9P4_9DIPT</name>
<sequence>MQTSKVFDEGIPDEVLAEIEKLEEDVRVKEVPCENNIKGDDSWLDQMVGDFLIENPSFDIFDYIDPGLQSSLDEGVHHTLERTDSEIKHPDANLNSLSNRDEDTYQLTCRACCELQNSLLPQLEQNNKSIAELQNEVRSIWASLRQFSMVEKPSISQDVAKEHSGSAEFCVAEAATVPTSAEEVSEERLPQCKVTSELSEDTLLNAERQEQSKDPECQDQAKDSGCYNSSTELMSANLQQYRRNIRILKSKVKREDAQGARRRKHDGCKVPTCEQCLKENRHHSHDVQPIASMCKAQKNVFNFYCIQDIIHRVDASERNDPSAVFSPENAMYLDYRIFSILNQISEFGRSEQNEENGFVPPYSIQDESLSSYDQATRETS</sequence>
<protein>
    <submittedName>
        <fullName evidence="2">Uncharacterized protein</fullName>
    </submittedName>
</protein>
<organism evidence="2 3">
    <name type="scientific">Pseudolycoriella hygida</name>
    <dbReference type="NCBI Taxonomy" id="35572"/>
    <lineage>
        <taxon>Eukaryota</taxon>
        <taxon>Metazoa</taxon>
        <taxon>Ecdysozoa</taxon>
        <taxon>Arthropoda</taxon>
        <taxon>Hexapoda</taxon>
        <taxon>Insecta</taxon>
        <taxon>Pterygota</taxon>
        <taxon>Neoptera</taxon>
        <taxon>Endopterygota</taxon>
        <taxon>Diptera</taxon>
        <taxon>Nematocera</taxon>
        <taxon>Sciaroidea</taxon>
        <taxon>Sciaridae</taxon>
        <taxon>Pseudolycoriella</taxon>
    </lineage>
</organism>
<proteinExistence type="predicted"/>
<feature type="region of interest" description="Disordered" evidence="1">
    <location>
        <begin position="351"/>
        <end position="380"/>
    </location>
</feature>
<evidence type="ECO:0000313" key="2">
    <source>
        <dbReference type="EMBL" id="KAJ6648635.1"/>
    </source>
</evidence>
<reference evidence="2" key="1">
    <citation type="submission" date="2022-07" db="EMBL/GenBank/DDBJ databases">
        <authorList>
            <person name="Trinca V."/>
            <person name="Uliana J.V.C."/>
            <person name="Torres T.T."/>
            <person name="Ward R.J."/>
            <person name="Monesi N."/>
        </authorList>
    </citation>
    <scope>NUCLEOTIDE SEQUENCE</scope>
    <source>
        <strain evidence="2">HSMRA1968</strain>
        <tissue evidence="2">Whole embryos</tissue>
    </source>
</reference>
<dbReference type="OrthoDB" id="295536at2759"/>